<dbReference type="PANTHER" id="PTHR46060:SF1">
    <property type="entry name" value="MARINER MOS1 TRANSPOSASE-LIKE PROTEIN"/>
    <property type="match status" value="1"/>
</dbReference>
<dbReference type="Pfam" id="PF00078">
    <property type="entry name" value="RVT_1"/>
    <property type="match status" value="1"/>
</dbReference>
<dbReference type="CDD" id="cd01650">
    <property type="entry name" value="RT_nLTR_like"/>
    <property type="match status" value="1"/>
</dbReference>
<dbReference type="Gene3D" id="3.30.420.10">
    <property type="entry name" value="Ribonuclease H-like superfamily/Ribonuclease H"/>
    <property type="match status" value="2"/>
</dbReference>
<evidence type="ECO:0000313" key="3">
    <source>
        <dbReference type="EMBL" id="UYV77725.1"/>
    </source>
</evidence>
<feature type="domain" description="RNase H type-1" evidence="2">
    <location>
        <begin position="616"/>
        <end position="742"/>
    </location>
</feature>
<dbReference type="InterPro" id="IPR002156">
    <property type="entry name" value="RNaseH_domain"/>
</dbReference>
<dbReference type="InterPro" id="IPR052709">
    <property type="entry name" value="Transposase-MT_Hybrid"/>
</dbReference>
<evidence type="ECO:0000259" key="1">
    <source>
        <dbReference type="PROSITE" id="PS50878"/>
    </source>
</evidence>
<dbReference type="Pfam" id="PF01359">
    <property type="entry name" value="Transposase_1"/>
    <property type="match status" value="1"/>
</dbReference>
<dbReference type="CDD" id="cd09276">
    <property type="entry name" value="Rnase_HI_RT_non_LTR"/>
    <property type="match status" value="1"/>
</dbReference>
<protein>
    <submittedName>
        <fullName evidence="3">Uncharacterized protein</fullName>
    </submittedName>
</protein>
<keyword evidence="4" id="KW-1185">Reference proteome</keyword>
<proteinExistence type="predicted"/>
<name>A0ABY6L9B9_9ARAC</name>
<dbReference type="InterPro" id="IPR001888">
    <property type="entry name" value="Transposase_1"/>
</dbReference>
<dbReference type="InterPro" id="IPR036397">
    <property type="entry name" value="RNaseH_sf"/>
</dbReference>
<dbReference type="Pfam" id="PF00075">
    <property type="entry name" value="RNase_H"/>
    <property type="match status" value="1"/>
</dbReference>
<accession>A0ABY6L9B9</accession>
<reference evidence="3 4" key="1">
    <citation type="submission" date="2022-01" db="EMBL/GenBank/DDBJ databases">
        <title>A chromosomal length assembly of Cordylochernes scorpioides.</title>
        <authorList>
            <person name="Zeh D."/>
            <person name="Zeh J."/>
        </authorList>
    </citation>
    <scope>NUCLEOTIDE SEQUENCE [LARGE SCALE GENOMIC DNA]</scope>
    <source>
        <strain evidence="3">IN4F17</strain>
        <tissue evidence="3">Whole Body</tissue>
    </source>
</reference>
<dbReference type="PROSITE" id="PS50878">
    <property type="entry name" value="RT_POL"/>
    <property type="match status" value="1"/>
</dbReference>
<organism evidence="3 4">
    <name type="scientific">Cordylochernes scorpioides</name>
    <dbReference type="NCBI Taxonomy" id="51811"/>
    <lineage>
        <taxon>Eukaryota</taxon>
        <taxon>Metazoa</taxon>
        <taxon>Ecdysozoa</taxon>
        <taxon>Arthropoda</taxon>
        <taxon>Chelicerata</taxon>
        <taxon>Arachnida</taxon>
        <taxon>Pseudoscorpiones</taxon>
        <taxon>Cheliferoidea</taxon>
        <taxon>Chernetidae</taxon>
        <taxon>Cordylochernes</taxon>
    </lineage>
</organism>
<sequence length="1097" mass="125751">MRKKSKSPRPSRPWWNKELSKLRNLVVALRRCYQSTSSYIRSFFKGLYRACHNKLKAAIRREKHLSWITLCQEVSSAAWSSIHRYISKGRRGSLGPPLLKHNDGTPLTPEETCHEVLQHYFPTDWTAPTPSIDWLQSYNQELAFTVSEVLRAIRRCGRRKSPGPDRLGIRCLLLGGSTLHKTLSQIFTKCLRLGHFPKPWKSGLLVLIPKQNSSSSNQLEKYRPITLLNTLAKVLERCILARLKWIADYQGWFSPQQFGFLPGRSAEMALDSINNNNISEGLQHWRKTLAIGLDISHAFDTVQRHTIIQGIRDLNCSEELIQLSASFLRGRQKDENVFSIPGYPGIEKKAIPNPGIENMYRDWKPYFYFNIVARKIHLLPRPNNSEIISFADDFTVLIHFLRRFPTREINQFLKQLFHWGKTQGLTFNPRKTQACLFHWKAKRPGYHGIHFQNQPILIDNTIKILGVTFDSKRNFVGHLDNILKRCRWILPRLTSTIQGQFGLTFSAGRKIHNMVILPAILYGSGVWGKRVFDTNGIRKLRGLHYKYAKALIRGGPCTPTIPAISLTGCPPLDISIKSHLAYLEALREGPFESRPSPSSVPYPPLRRPLQFSKSLPERATIVYTDGSRSTNGVGAAVVLPPPYSPLKLKLHNNCTSFQAELLAILYATRSIRIMPRQDFVIASDCQAALHAICHPDIPRTPLTAEIIRNLNTMDNVQLCWVRGHCGIVGNEQADEVAKAAAQSKLPLHFATLPRKYVRSQSKQFALQLWTDLYTTDHATRNLRRIAASPSLPISILPKLKYSDITSTILTGHGFVQADIARTSKNNDPVCQHCHQENQTVDHLLFSCPSYRLQLKQIDNKKICCRWIPHFLNLDQKHNRIRVSKALLKRYEEEGDHFLDQIVTGDEIWCYHYDSSTKRASMKWKRGDSPRQKKKIRSQRSAGKVLLTIFWDVDGPICLDFLSSRQRMNSDLYCDILVNKLKPGIRNKRRGKLSKGVLFLHDNARPHTSCKTVSTIIKLGFEVLEHPAYSPDLAPSNYFLFGLLKRELKGKRFDSDEDVQKVVQDFFHTLPKSAYKEGIYKLPERWRRCIESQGDYFE</sequence>
<dbReference type="EMBL" id="CP092877">
    <property type="protein sequence ID" value="UYV77725.1"/>
    <property type="molecule type" value="Genomic_DNA"/>
</dbReference>
<dbReference type="PANTHER" id="PTHR46060">
    <property type="entry name" value="MARINER MOS1 TRANSPOSASE-LIKE PROTEIN"/>
    <property type="match status" value="1"/>
</dbReference>
<dbReference type="PROSITE" id="PS50879">
    <property type="entry name" value="RNASE_H_1"/>
    <property type="match status" value="1"/>
</dbReference>
<feature type="domain" description="Reverse transcriptase" evidence="1">
    <location>
        <begin position="189"/>
        <end position="469"/>
    </location>
</feature>
<dbReference type="Proteomes" id="UP001235939">
    <property type="component" value="Chromosome 15"/>
</dbReference>
<dbReference type="SUPFAM" id="SSF53098">
    <property type="entry name" value="Ribonuclease H-like"/>
    <property type="match status" value="1"/>
</dbReference>
<dbReference type="InterPro" id="IPR012337">
    <property type="entry name" value="RNaseH-like_sf"/>
</dbReference>
<evidence type="ECO:0000313" key="4">
    <source>
        <dbReference type="Proteomes" id="UP001235939"/>
    </source>
</evidence>
<evidence type="ECO:0000259" key="2">
    <source>
        <dbReference type="PROSITE" id="PS50879"/>
    </source>
</evidence>
<dbReference type="InterPro" id="IPR000477">
    <property type="entry name" value="RT_dom"/>
</dbReference>
<gene>
    <name evidence="3" type="ORF">LAZ67_15002064</name>
</gene>